<evidence type="ECO:0000256" key="1">
    <source>
        <dbReference type="SAM" id="SignalP"/>
    </source>
</evidence>
<dbReference type="EMBL" id="RCHI01000006">
    <property type="protein sequence ID" value="RLL65270.1"/>
    <property type="molecule type" value="Genomic_DNA"/>
</dbReference>
<sequence>MKRRSFLAAAPALGLIGLPAPMLALPAPSFEERAEEIAEMMRQHFRPTLPEGVERYAITIQDAPGIPMGPNDCRMIGYAGALNWFPGGGGWH</sequence>
<accession>A0A421BQN2</accession>
<protein>
    <submittedName>
        <fullName evidence="2">Uncharacterized protein</fullName>
    </submittedName>
</protein>
<proteinExistence type="predicted"/>
<dbReference type="Proteomes" id="UP000279673">
    <property type="component" value="Unassembled WGS sequence"/>
</dbReference>
<keyword evidence="1" id="KW-0732">Signal</keyword>
<organism evidence="2 3">
    <name type="scientific">Paenirhodobacter hankyongi</name>
    <dbReference type="NCBI Taxonomy" id="2294033"/>
    <lineage>
        <taxon>Bacteria</taxon>
        <taxon>Pseudomonadati</taxon>
        <taxon>Pseudomonadota</taxon>
        <taxon>Alphaproteobacteria</taxon>
        <taxon>Rhodobacterales</taxon>
        <taxon>Rhodobacter group</taxon>
        <taxon>Paenirhodobacter</taxon>
    </lineage>
</organism>
<keyword evidence="3" id="KW-1185">Reference proteome</keyword>
<name>A0A421BQN2_9RHOB</name>
<feature type="signal peptide" evidence="1">
    <location>
        <begin position="1"/>
        <end position="24"/>
    </location>
</feature>
<feature type="chain" id="PRO_5019566951" evidence="1">
    <location>
        <begin position="25"/>
        <end position="92"/>
    </location>
</feature>
<evidence type="ECO:0000313" key="3">
    <source>
        <dbReference type="Proteomes" id="UP000279673"/>
    </source>
</evidence>
<evidence type="ECO:0000313" key="2">
    <source>
        <dbReference type="EMBL" id="RLL65270.1"/>
    </source>
</evidence>
<gene>
    <name evidence="2" type="ORF">DYS74_08070</name>
</gene>
<comment type="caution">
    <text evidence="2">The sequence shown here is derived from an EMBL/GenBank/DDBJ whole genome shotgun (WGS) entry which is preliminary data.</text>
</comment>
<dbReference type="AlphaFoldDB" id="A0A421BQN2"/>
<dbReference type="RefSeq" id="WP_121532671.1">
    <property type="nucleotide sequence ID" value="NZ_RCHI01000006.1"/>
</dbReference>
<reference evidence="2 3" key="1">
    <citation type="submission" date="2018-10" db="EMBL/GenBank/DDBJ databases">
        <title>Rhodobacter sp . BO-81.</title>
        <authorList>
            <person name="Im W.T."/>
        </authorList>
    </citation>
    <scope>NUCLEOTIDE SEQUENCE [LARGE SCALE GENOMIC DNA]</scope>
    <source>
        <strain evidence="2 3">BO-81</strain>
    </source>
</reference>